<dbReference type="InterPro" id="IPR045055">
    <property type="entry name" value="DNA2/NAM7-like"/>
</dbReference>
<feature type="domain" description="DNA2/NAM7 helicase-like C-terminal" evidence="7">
    <location>
        <begin position="619"/>
        <end position="815"/>
    </location>
</feature>
<dbReference type="InterPro" id="IPR041679">
    <property type="entry name" value="DNA2/NAM7-like_C"/>
</dbReference>
<dbReference type="InterPro" id="IPR041677">
    <property type="entry name" value="DNA2/NAM7_AAA_11"/>
</dbReference>
<evidence type="ECO:0000256" key="3">
    <source>
        <dbReference type="ARBA" id="ARBA00022806"/>
    </source>
</evidence>
<feature type="compositionally biased region" description="Acidic residues" evidence="5">
    <location>
        <begin position="337"/>
        <end position="346"/>
    </location>
</feature>
<evidence type="ECO:0000259" key="6">
    <source>
        <dbReference type="Pfam" id="PF13086"/>
    </source>
</evidence>
<dbReference type="PANTHER" id="PTHR10887:SF522">
    <property type="entry name" value="P-LOOP CONTAINING NUCLEOSIDE TRIPHOSPHATE HYDROLASES SUPERFAMILY PROTEIN"/>
    <property type="match status" value="1"/>
</dbReference>
<sequence>MHADLSSGLKTVSHSLCCEIRLVERCKDYKLPKDLFYKLVLKANERKNDTKAYEPECGDLIAITSVEPKCIGDLERSYVIATVQKVKDDLILSVLSSKPILFEENMDKKGKKETLFAVYLINMTTNIQIWQALTSDPKERNMKLIEKVLQTKFDDEEKCTICDREQNRSIANSVEEGRVRSSDLNESQKVAVLSCIRTRECPHSSTVKLIWGPPGTGKTQTVGFLLHSLLRMKCRTLTCAPTNVAVLEVTERFMKRVNESAIHDTYGLGDIVLFGNGERMKIDDHEDLYDVFLDHRIDILNHCFASKTGWRGSLLSLISLLNDPREQYRLYQKEQVDDLDDDDDNDDKEKHILNSESGDSRRNQDIGSTSEKIFQEKKIKKALKQVIFQTLKENRKKQNQKDKKKEEDREGVSLKKEKKRDNPLAFEEFVKKRFDCIARQLCSCIENLYTHLPTSLLSLQVVETMLEAIGSLKSFQVLLNAVANEELKEFSSEDVKREDVILEKLNDDRMKVLSLLKLLPSTFSVPFTDTSYAETNEIREFCLANARLIFCTVSSSAKLHNKVMAPFELLVIDEAAQLKECESAIPLQLPGVRHAILIGDERQLPAMVKSKISEEADFRRSLFERLASLGHKKLLLNVQHRMHPSISSFPNREFYENQILDGSNVKQRSYSKCFLQGKMYGIYSFINVAHGIEAVDNKHSTMNMVEVAVVSEIVASLFKEVMFSKKKVRVGVISPYKAQVNAISERVGKKYNSVAQSDFSVTVQSVDGFQGGEEDVIIISTVRSNGSGSVGFLSNRQRANVALTRARHCLWIVGNGTTLSNSFSVWKKLVIDAKDRGCFYNADEDKNLARALAAALVELKQIHDLPNLTSILFREAKWKVCFNDSFWSSMARVQDYEFCNEVLSLLEKLSCGWRQPHKESSPFVIGGTSSQLVEHYMVKHMYLVWSVDLLRENSHHIQVLKVWNVLALSDLPKLSKQLHALYESYASEKMSRCKYKKKEGNLVVPMRWPVDSSSDEADSEAEAEVDPVNFLSKPLASLSLWDEPQTSSTTNRCRRRRPHDALHLMAVATFFPASDDEHKGTGEEEQFVLRFWLEMEFLSPYSNPPEALVAACPSEVSNTEALSLVQEWESRGLVAEWKENFGSFDCASTKFIDIAQEQVSKRYVGLPGMNSICKALCHEPGVESKFGTSVGKLEWQEDEDSWSLLALDGQKLGHFNGVVASDKNVVSPRFTSVTGRPPPLDLNLVPEMRDKLQNIPVHPCFALMLAFAQPLSSSIHFKGFSIKNSEVLSWAHCDSSKPGRSAESERWVLHSTMEYAQSIISQTGLKKPSDATLTRVSEEILQALQSTGLVPFQPFYKKAHRWGSAFPATSIAREEKCLWDKKKRLAVCGDFCVSPNVEERMHIPST</sequence>
<keyword evidence="3" id="KW-0347">Helicase</keyword>
<dbReference type="Gene3D" id="3.40.50.300">
    <property type="entry name" value="P-loop containing nucleotide triphosphate hydrolases"/>
    <property type="match status" value="2"/>
</dbReference>
<dbReference type="Pfam" id="PF13086">
    <property type="entry name" value="AAA_11"/>
    <property type="match status" value="1"/>
</dbReference>
<dbReference type="Pfam" id="PF20073">
    <property type="entry name" value="DUF6469"/>
    <property type="match status" value="1"/>
</dbReference>
<dbReference type="FunFam" id="3.40.50.300:FF:000326">
    <property type="entry name" value="P-loop containing nucleoside triphosphate hydrolase"/>
    <property type="match status" value="1"/>
</dbReference>
<evidence type="ECO:0000256" key="5">
    <source>
        <dbReference type="SAM" id="MobiDB-lite"/>
    </source>
</evidence>
<gene>
    <name evidence="9" type="ORF">TIFTF001_023632</name>
</gene>
<evidence type="ECO:0000259" key="7">
    <source>
        <dbReference type="Pfam" id="PF13087"/>
    </source>
</evidence>
<feature type="domain" description="DNA2/NAM7 helicase helicase" evidence="6">
    <location>
        <begin position="184"/>
        <end position="611"/>
    </location>
</feature>
<evidence type="ECO:0000313" key="10">
    <source>
        <dbReference type="Proteomes" id="UP001187192"/>
    </source>
</evidence>
<dbReference type="InterPro" id="IPR047187">
    <property type="entry name" value="SF1_C_Upf1"/>
</dbReference>
<keyword evidence="2" id="KW-0378">Hydrolase</keyword>
<feature type="region of interest" description="Disordered" evidence="5">
    <location>
        <begin position="334"/>
        <end position="368"/>
    </location>
</feature>
<feature type="compositionally biased region" description="Basic and acidic residues" evidence="5">
    <location>
        <begin position="399"/>
        <end position="417"/>
    </location>
</feature>
<organism evidence="9 10">
    <name type="scientific">Ficus carica</name>
    <name type="common">Common fig</name>
    <dbReference type="NCBI Taxonomy" id="3494"/>
    <lineage>
        <taxon>Eukaryota</taxon>
        <taxon>Viridiplantae</taxon>
        <taxon>Streptophyta</taxon>
        <taxon>Embryophyta</taxon>
        <taxon>Tracheophyta</taxon>
        <taxon>Spermatophyta</taxon>
        <taxon>Magnoliopsida</taxon>
        <taxon>eudicotyledons</taxon>
        <taxon>Gunneridae</taxon>
        <taxon>Pentapetalae</taxon>
        <taxon>rosids</taxon>
        <taxon>fabids</taxon>
        <taxon>Rosales</taxon>
        <taxon>Moraceae</taxon>
        <taxon>Ficeae</taxon>
        <taxon>Ficus</taxon>
    </lineage>
</organism>
<dbReference type="SUPFAM" id="SSF52540">
    <property type="entry name" value="P-loop containing nucleoside triphosphate hydrolases"/>
    <property type="match status" value="1"/>
</dbReference>
<dbReference type="InterPro" id="IPR027417">
    <property type="entry name" value="P-loop_NTPase"/>
</dbReference>
<keyword evidence="10" id="KW-1185">Reference proteome</keyword>
<dbReference type="Gene3D" id="3.90.660.10">
    <property type="match status" value="1"/>
</dbReference>
<protein>
    <recommendedName>
        <fullName evidence="11">Helicase MAGATAMA 3</fullName>
    </recommendedName>
</protein>
<evidence type="ECO:0008006" key="11">
    <source>
        <dbReference type="Google" id="ProtNLM"/>
    </source>
</evidence>
<evidence type="ECO:0000256" key="2">
    <source>
        <dbReference type="ARBA" id="ARBA00022801"/>
    </source>
</evidence>
<evidence type="ECO:0000259" key="8">
    <source>
        <dbReference type="Pfam" id="PF20073"/>
    </source>
</evidence>
<dbReference type="GO" id="GO:0005524">
    <property type="term" value="F:ATP binding"/>
    <property type="evidence" value="ECO:0007669"/>
    <property type="project" value="UniProtKB-KW"/>
</dbReference>
<evidence type="ECO:0000313" key="9">
    <source>
        <dbReference type="EMBL" id="GMN54514.1"/>
    </source>
</evidence>
<dbReference type="Proteomes" id="UP001187192">
    <property type="component" value="Unassembled WGS sequence"/>
</dbReference>
<reference evidence="9" key="1">
    <citation type="submission" date="2023-07" db="EMBL/GenBank/DDBJ databases">
        <title>draft genome sequence of fig (Ficus carica).</title>
        <authorList>
            <person name="Takahashi T."/>
            <person name="Nishimura K."/>
        </authorList>
    </citation>
    <scope>NUCLEOTIDE SEQUENCE</scope>
</reference>
<dbReference type="PANTHER" id="PTHR10887">
    <property type="entry name" value="DNA2/NAM7 HELICASE FAMILY"/>
    <property type="match status" value="1"/>
</dbReference>
<name>A0AA88AKT8_FICCA</name>
<keyword evidence="1" id="KW-0547">Nucleotide-binding</keyword>
<dbReference type="GO" id="GO:0016787">
    <property type="term" value="F:hydrolase activity"/>
    <property type="evidence" value="ECO:0007669"/>
    <property type="project" value="UniProtKB-KW"/>
</dbReference>
<proteinExistence type="predicted"/>
<dbReference type="CDD" id="cd18808">
    <property type="entry name" value="SF1_C_Upf1"/>
    <property type="match status" value="1"/>
</dbReference>
<feature type="compositionally biased region" description="Basic and acidic residues" evidence="5">
    <location>
        <begin position="347"/>
        <end position="364"/>
    </location>
</feature>
<comment type="caution">
    <text evidence="9">The sequence shown here is derived from an EMBL/GenBank/DDBJ whole genome shotgun (WGS) entry which is preliminary data.</text>
</comment>
<dbReference type="EMBL" id="BTGU01000051">
    <property type="protein sequence ID" value="GMN54514.1"/>
    <property type="molecule type" value="Genomic_DNA"/>
</dbReference>
<feature type="region of interest" description="Disordered" evidence="5">
    <location>
        <begin position="394"/>
        <end position="417"/>
    </location>
</feature>
<evidence type="ECO:0000256" key="4">
    <source>
        <dbReference type="ARBA" id="ARBA00022840"/>
    </source>
</evidence>
<evidence type="ECO:0000256" key="1">
    <source>
        <dbReference type="ARBA" id="ARBA00022741"/>
    </source>
</evidence>
<keyword evidence="4" id="KW-0067">ATP-binding</keyword>
<dbReference type="GO" id="GO:0005694">
    <property type="term" value="C:chromosome"/>
    <property type="evidence" value="ECO:0007669"/>
    <property type="project" value="UniProtKB-ARBA"/>
</dbReference>
<accession>A0AA88AKT8</accession>
<dbReference type="Pfam" id="PF13087">
    <property type="entry name" value="AAA_12"/>
    <property type="match status" value="1"/>
</dbReference>
<feature type="domain" description="DUF6469" evidence="8">
    <location>
        <begin position="51"/>
        <end position="134"/>
    </location>
</feature>
<dbReference type="InterPro" id="IPR045529">
    <property type="entry name" value="DUF6469"/>
</dbReference>
<dbReference type="GO" id="GO:0004386">
    <property type="term" value="F:helicase activity"/>
    <property type="evidence" value="ECO:0007669"/>
    <property type="project" value="UniProtKB-KW"/>
</dbReference>